<comment type="caution">
    <text evidence="7">The sequence shown here is derived from an EMBL/GenBank/DDBJ whole genome shotgun (WGS) entry which is preliminary data.</text>
</comment>
<feature type="transmembrane region" description="Helical" evidence="5">
    <location>
        <begin position="297"/>
        <end position="320"/>
    </location>
</feature>
<feature type="transmembrane region" description="Helical" evidence="5">
    <location>
        <begin position="72"/>
        <end position="91"/>
    </location>
</feature>
<dbReference type="InterPro" id="IPR036259">
    <property type="entry name" value="MFS_trans_sf"/>
</dbReference>
<dbReference type="STRING" id="307972.A0A2G8L5V6"/>
<comment type="subcellular location">
    <subcellularLocation>
        <location evidence="1">Membrane</location>
        <topology evidence="1">Multi-pass membrane protein</topology>
    </subcellularLocation>
</comment>
<feature type="transmembrane region" description="Helical" evidence="5">
    <location>
        <begin position="125"/>
        <end position="146"/>
    </location>
</feature>
<feature type="transmembrane region" description="Helical" evidence="5">
    <location>
        <begin position="181"/>
        <end position="200"/>
    </location>
</feature>
<gene>
    <name evidence="7" type="ORF">BSL78_07531</name>
</gene>
<evidence type="ECO:0000256" key="3">
    <source>
        <dbReference type="ARBA" id="ARBA00022989"/>
    </source>
</evidence>
<evidence type="ECO:0000259" key="6">
    <source>
        <dbReference type="PROSITE" id="PS50850"/>
    </source>
</evidence>
<evidence type="ECO:0000256" key="1">
    <source>
        <dbReference type="ARBA" id="ARBA00004141"/>
    </source>
</evidence>
<sequence>MSRFRAIVLSVRAARCGFPVINYTIDDQHGNFSTIPCDNGWVQDRSVLVRTINSDFDLWCDRESLARISQSVYFAGVFFGSLFFGLLADWIGRFKTYFIAVLTVGISSIVNSLVPTYWAYVICRFFVATGNMGTFEIAFVIATELVGPKYRVIVGMGTMMYFALGYLLLAGMALLIRNWRILQGVSSILVLLCLLIYPVIDESARWLISRGRYAEAEDIIRKAAKVNQTTKKLAPNFMEQLEETAMEDDSNQGLNPLSLFRTPNLRCKTINLMFNWAVNSTVYYGLSLSTSDLGVDVYLAFFVAAAVELPAYILAGLLLYTRLGRRLSASGLKLLVELPVYHYIFRSV</sequence>
<dbReference type="GO" id="GO:0022857">
    <property type="term" value="F:transmembrane transporter activity"/>
    <property type="evidence" value="ECO:0007669"/>
    <property type="project" value="InterPro"/>
</dbReference>
<feature type="transmembrane region" description="Helical" evidence="5">
    <location>
        <begin position="152"/>
        <end position="174"/>
    </location>
</feature>
<feature type="transmembrane region" description="Helical" evidence="5">
    <location>
        <begin position="97"/>
        <end position="118"/>
    </location>
</feature>
<keyword evidence="3 5" id="KW-1133">Transmembrane helix</keyword>
<name>A0A2G8L5V6_STIJA</name>
<dbReference type="SUPFAM" id="SSF103473">
    <property type="entry name" value="MFS general substrate transporter"/>
    <property type="match status" value="1"/>
</dbReference>
<dbReference type="InterPro" id="IPR020846">
    <property type="entry name" value="MFS_dom"/>
</dbReference>
<dbReference type="Gene3D" id="1.20.1250.20">
    <property type="entry name" value="MFS general substrate transporter like domains"/>
    <property type="match status" value="1"/>
</dbReference>
<dbReference type="EMBL" id="MRZV01000210">
    <property type="protein sequence ID" value="PIK55575.1"/>
    <property type="molecule type" value="Genomic_DNA"/>
</dbReference>
<dbReference type="OrthoDB" id="2544694at2759"/>
<evidence type="ECO:0000256" key="5">
    <source>
        <dbReference type="SAM" id="Phobius"/>
    </source>
</evidence>
<feature type="domain" description="Major facilitator superfamily (MFS) profile" evidence="6">
    <location>
        <begin position="1"/>
        <end position="348"/>
    </location>
</feature>
<dbReference type="GO" id="GO:0016020">
    <property type="term" value="C:membrane"/>
    <property type="evidence" value="ECO:0007669"/>
    <property type="project" value="UniProtKB-SubCell"/>
</dbReference>
<evidence type="ECO:0000313" key="7">
    <source>
        <dbReference type="EMBL" id="PIK55575.1"/>
    </source>
</evidence>
<dbReference type="Proteomes" id="UP000230750">
    <property type="component" value="Unassembled WGS sequence"/>
</dbReference>
<protein>
    <submittedName>
        <fullName evidence="7">Putative organic cation transporter protein-like</fullName>
    </submittedName>
</protein>
<dbReference type="PANTHER" id="PTHR24064">
    <property type="entry name" value="SOLUTE CARRIER FAMILY 22 MEMBER"/>
    <property type="match status" value="1"/>
</dbReference>
<dbReference type="InterPro" id="IPR005828">
    <property type="entry name" value="MFS_sugar_transport-like"/>
</dbReference>
<proteinExistence type="predicted"/>
<keyword evidence="2 5" id="KW-0812">Transmembrane</keyword>
<accession>A0A2G8L5V6</accession>
<evidence type="ECO:0000313" key="8">
    <source>
        <dbReference type="Proteomes" id="UP000230750"/>
    </source>
</evidence>
<keyword evidence="4 5" id="KW-0472">Membrane</keyword>
<evidence type="ECO:0000256" key="2">
    <source>
        <dbReference type="ARBA" id="ARBA00022692"/>
    </source>
</evidence>
<dbReference type="AlphaFoldDB" id="A0A2G8L5V6"/>
<reference evidence="7 8" key="1">
    <citation type="journal article" date="2017" name="PLoS Biol.">
        <title>The sea cucumber genome provides insights into morphological evolution and visceral regeneration.</title>
        <authorList>
            <person name="Zhang X."/>
            <person name="Sun L."/>
            <person name="Yuan J."/>
            <person name="Sun Y."/>
            <person name="Gao Y."/>
            <person name="Zhang L."/>
            <person name="Li S."/>
            <person name="Dai H."/>
            <person name="Hamel J.F."/>
            <person name="Liu C."/>
            <person name="Yu Y."/>
            <person name="Liu S."/>
            <person name="Lin W."/>
            <person name="Guo K."/>
            <person name="Jin S."/>
            <person name="Xu P."/>
            <person name="Storey K.B."/>
            <person name="Huan P."/>
            <person name="Zhang T."/>
            <person name="Zhou Y."/>
            <person name="Zhang J."/>
            <person name="Lin C."/>
            <person name="Li X."/>
            <person name="Xing L."/>
            <person name="Huo D."/>
            <person name="Sun M."/>
            <person name="Wang L."/>
            <person name="Mercier A."/>
            <person name="Li F."/>
            <person name="Yang H."/>
            <person name="Xiang J."/>
        </authorList>
    </citation>
    <scope>NUCLEOTIDE SEQUENCE [LARGE SCALE GENOMIC DNA]</scope>
    <source>
        <strain evidence="7">Shaxun</strain>
        <tissue evidence="7">Muscle</tissue>
    </source>
</reference>
<dbReference type="PROSITE" id="PS50850">
    <property type="entry name" value="MFS"/>
    <property type="match status" value="1"/>
</dbReference>
<organism evidence="7 8">
    <name type="scientific">Stichopus japonicus</name>
    <name type="common">Sea cucumber</name>
    <dbReference type="NCBI Taxonomy" id="307972"/>
    <lineage>
        <taxon>Eukaryota</taxon>
        <taxon>Metazoa</taxon>
        <taxon>Echinodermata</taxon>
        <taxon>Eleutherozoa</taxon>
        <taxon>Echinozoa</taxon>
        <taxon>Holothuroidea</taxon>
        <taxon>Aspidochirotacea</taxon>
        <taxon>Aspidochirotida</taxon>
        <taxon>Stichopodidae</taxon>
        <taxon>Apostichopus</taxon>
    </lineage>
</organism>
<evidence type="ECO:0000256" key="4">
    <source>
        <dbReference type="ARBA" id="ARBA00023136"/>
    </source>
</evidence>
<keyword evidence="8" id="KW-1185">Reference proteome</keyword>
<dbReference type="Pfam" id="PF00083">
    <property type="entry name" value="Sugar_tr"/>
    <property type="match status" value="1"/>
</dbReference>